<dbReference type="AlphaFoldDB" id="A0AAN9Z7P2"/>
<evidence type="ECO:0000256" key="1">
    <source>
        <dbReference type="SAM" id="Coils"/>
    </source>
</evidence>
<protein>
    <submittedName>
        <fullName evidence="2">Uncharacterized protein</fullName>
    </submittedName>
</protein>
<name>A0AAN9Z7P2_9ORTH</name>
<feature type="coiled-coil region" evidence="1">
    <location>
        <begin position="192"/>
        <end position="219"/>
    </location>
</feature>
<evidence type="ECO:0000313" key="3">
    <source>
        <dbReference type="Proteomes" id="UP001378592"/>
    </source>
</evidence>
<accession>A0AAN9Z7P2</accession>
<keyword evidence="1" id="KW-0175">Coiled coil</keyword>
<sequence length="233" mass="24525">MFEPRAFDEKAQGQDALIGALLSRDMKAFEEALADPDVDPNHWYGKPYWSTCLQLAARSEGCEAFVLALLRAGAGDLRYRSRPRPSDAAPRFTKLIAEAAAGDAAPPLNGDLHDFLSLLLAAPPGACVCGAQAATAAAAAAAAAAGADAGARAAAGPEDDHGGGGGGGGEVKPEHVLGLWLREMSRALRDTAEHMRRELRAVAERVEQLAERVAAVERAQQRTNDILLHATKR</sequence>
<comment type="caution">
    <text evidence="2">The sequence shown here is derived from an EMBL/GenBank/DDBJ whole genome shotgun (WGS) entry which is preliminary data.</text>
</comment>
<keyword evidence="3" id="KW-1185">Reference proteome</keyword>
<dbReference type="Proteomes" id="UP001378592">
    <property type="component" value="Unassembled WGS sequence"/>
</dbReference>
<dbReference type="EMBL" id="JAZDUA010000122">
    <property type="protein sequence ID" value="KAK7867346.1"/>
    <property type="molecule type" value="Genomic_DNA"/>
</dbReference>
<gene>
    <name evidence="2" type="ORF">R5R35_001121</name>
</gene>
<reference evidence="2 3" key="1">
    <citation type="submission" date="2024-03" db="EMBL/GenBank/DDBJ databases">
        <title>The genome assembly and annotation of the cricket Gryllus longicercus Weissman &amp; Gray.</title>
        <authorList>
            <person name="Szrajer S."/>
            <person name="Gray D."/>
            <person name="Ylla G."/>
        </authorList>
    </citation>
    <scope>NUCLEOTIDE SEQUENCE [LARGE SCALE GENOMIC DNA]</scope>
    <source>
        <strain evidence="2">DAG 2021-001</strain>
        <tissue evidence="2">Whole body minus gut</tissue>
    </source>
</reference>
<evidence type="ECO:0000313" key="2">
    <source>
        <dbReference type="EMBL" id="KAK7867346.1"/>
    </source>
</evidence>
<proteinExistence type="predicted"/>
<organism evidence="2 3">
    <name type="scientific">Gryllus longicercus</name>
    <dbReference type="NCBI Taxonomy" id="2509291"/>
    <lineage>
        <taxon>Eukaryota</taxon>
        <taxon>Metazoa</taxon>
        <taxon>Ecdysozoa</taxon>
        <taxon>Arthropoda</taxon>
        <taxon>Hexapoda</taxon>
        <taxon>Insecta</taxon>
        <taxon>Pterygota</taxon>
        <taxon>Neoptera</taxon>
        <taxon>Polyneoptera</taxon>
        <taxon>Orthoptera</taxon>
        <taxon>Ensifera</taxon>
        <taxon>Gryllidea</taxon>
        <taxon>Grylloidea</taxon>
        <taxon>Gryllidae</taxon>
        <taxon>Gryllinae</taxon>
        <taxon>Gryllus</taxon>
    </lineage>
</organism>